<keyword evidence="1" id="KW-0812">Transmembrane</keyword>
<comment type="caution">
    <text evidence="2">The sequence shown here is derived from an EMBL/GenBank/DDBJ whole genome shotgun (WGS) entry which is preliminary data.</text>
</comment>
<gene>
    <name evidence="2" type="ORF">AArcSt11_04320</name>
</gene>
<sequence>MSSEDGTANAMNADPERLREDLDQIKEAMGIQERYPAAFQLWLLYATLGVFASLGSQAVITFELSPWGHWLSWGGFYVIGAVYARVRLDSYDRTTSERRPSIRMQGAGIVGLLLAVFVAIAPLQGDQTTVFGLIVIAVGAFYIVQAASLRAYPIRDRDRYAFYVGGVWMLAYGAAMPNIGVLQEWGYAGFGILFAIHGIASYVFLAR</sequence>
<name>A0AAE3K460_9EURY</name>
<dbReference type="Proteomes" id="UP001202674">
    <property type="component" value="Unassembled WGS sequence"/>
</dbReference>
<organism evidence="2 3">
    <name type="scientific">Natranaeroarchaeum aerophilus</name>
    <dbReference type="NCBI Taxonomy" id="2917711"/>
    <lineage>
        <taxon>Archaea</taxon>
        <taxon>Methanobacteriati</taxon>
        <taxon>Methanobacteriota</taxon>
        <taxon>Stenosarchaea group</taxon>
        <taxon>Halobacteria</taxon>
        <taxon>Halobacteriales</taxon>
        <taxon>Natronoarchaeaceae</taxon>
        <taxon>Natranaeroarchaeum</taxon>
    </lineage>
</organism>
<evidence type="ECO:0000256" key="1">
    <source>
        <dbReference type="SAM" id="Phobius"/>
    </source>
</evidence>
<keyword evidence="1" id="KW-0472">Membrane</keyword>
<evidence type="ECO:0000313" key="2">
    <source>
        <dbReference type="EMBL" id="MCL9812876.1"/>
    </source>
</evidence>
<keyword evidence="1" id="KW-1133">Transmembrane helix</keyword>
<feature type="transmembrane region" description="Helical" evidence="1">
    <location>
        <begin position="160"/>
        <end position="179"/>
    </location>
</feature>
<feature type="transmembrane region" description="Helical" evidence="1">
    <location>
        <begin position="130"/>
        <end position="148"/>
    </location>
</feature>
<evidence type="ECO:0000313" key="3">
    <source>
        <dbReference type="Proteomes" id="UP001202674"/>
    </source>
</evidence>
<feature type="transmembrane region" description="Helical" evidence="1">
    <location>
        <begin position="67"/>
        <end position="86"/>
    </location>
</feature>
<keyword evidence="3" id="KW-1185">Reference proteome</keyword>
<accession>A0AAE3K460</accession>
<protein>
    <submittedName>
        <fullName evidence="2">Uncharacterized protein</fullName>
    </submittedName>
</protein>
<dbReference type="EMBL" id="JAKRVY010000001">
    <property type="protein sequence ID" value="MCL9812876.1"/>
    <property type="molecule type" value="Genomic_DNA"/>
</dbReference>
<dbReference type="RefSeq" id="WP_250594934.1">
    <property type="nucleotide sequence ID" value="NZ_JAKRVY010000001.1"/>
</dbReference>
<proteinExistence type="predicted"/>
<feature type="transmembrane region" description="Helical" evidence="1">
    <location>
        <begin position="106"/>
        <end position="124"/>
    </location>
</feature>
<dbReference type="AlphaFoldDB" id="A0AAE3K460"/>
<feature type="transmembrane region" description="Helical" evidence="1">
    <location>
        <begin position="185"/>
        <end position="205"/>
    </location>
</feature>
<feature type="transmembrane region" description="Helical" evidence="1">
    <location>
        <begin position="41"/>
        <end position="61"/>
    </location>
</feature>
<reference evidence="2 3" key="1">
    <citation type="journal article" date="2022" name="Syst. Appl. Microbiol.">
        <title>Natronocalculus amylovorans gen. nov., sp. nov., and Natranaeroarchaeum aerophilus sp. nov., dominant culturable amylolytic natronoarchaea from hypersaline soda lakes in southwestern Siberia.</title>
        <authorList>
            <person name="Sorokin D.Y."/>
            <person name="Elcheninov A.G."/>
            <person name="Khizhniak T.V."/>
            <person name="Koenen M."/>
            <person name="Bale N.J."/>
            <person name="Damste J.S.S."/>
            <person name="Kublanov I.V."/>
        </authorList>
    </citation>
    <scope>NUCLEOTIDE SEQUENCE [LARGE SCALE GENOMIC DNA]</scope>
    <source>
        <strain evidence="2 3">AArc-St1-1</strain>
    </source>
</reference>